<dbReference type="SUPFAM" id="SSF57667">
    <property type="entry name" value="beta-beta-alpha zinc fingers"/>
    <property type="match status" value="1"/>
</dbReference>
<dbReference type="Proteomes" id="UP000324222">
    <property type="component" value="Unassembled WGS sequence"/>
</dbReference>
<feature type="region of interest" description="Disordered" evidence="2">
    <location>
        <begin position="138"/>
        <end position="186"/>
    </location>
</feature>
<dbReference type="EMBL" id="VSRR010009239">
    <property type="protein sequence ID" value="MPC50029.1"/>
    <property type="molecule type" value="Genomic_DNA"/>
</dbReference>
<feature type="compositionally biased region" description="Acidic residues" evidence="2">
    <location>
        <begin position="167"/>
        <end position="176"/>
    </location>
</feature>
<organism evidence="4 5">
    <name type="scientific">Portunus trituberculatus</name>
    <name type="common">Swimming crab</name>
    <name type="synonym">Neptunus trituberculatus</name>
    <dbReference type="NCBI Taxonomy" id="210409"/>
    <lineage>
        <taxon>Eukaryota</taxon>
        <taxon>Metazoa</taxon>
        <taxon>Ecdysozoa</taxon>
        <taxon>Arthropoda</taxon>
        <taxon>Crustacea</taxon>
        <taxon>Multicrustacea</taxon>
        <taxon>Malacostraca</taxon>
        <taxon>Eumalacostraca</taxon>
        <taxon>Eucarida</taxon>
        <taxon>Decapoda</taxon>
        <taxon>Pleocyemata</taxon>
        <taxon>Brachyura</taxon>
        <taxon>Eubrachyura</taxon>
        <taxon>Portunoidea</taxon>
        <taxon>Portunidae</taxon>
        <taxon>Portuninae</taxon>
        <taxon>Portunus</taxon>
    </lineage>
</organism>
<reference evidence="4 5" key="1">
    <citation type="submission" date="2019-05" db="EMBL/GenBank/DDBJ databases">
        <title>Another draft genome of Portunus trituberculatus and its Hox gene families provides insights of decapod evolution.</title>
        <authorList>
            <person name="Jeong J.-H."/>
            <person name="Song I."/>
            <person name="Kim S."/>
            <person name="Choi T."/>
            <person name="Kim D."/>
            <person name="Ryu S."/>
            <person name="Kim W."/>
        </authorList>
    </citation>
    <scope>NUCLEOTIDE SEQUENCE [LARGE SCALE GENOMIC DNA]</scope>
    <source>
        <tissue evidence="4">Muscle</tissue>
    </source>
</reference>
<proteinExistence type="predicted"/>
<feature type="compositionally biased region" description="Low complexity" evidence="2">
    <location>
        <begin position="52"/>
        <end position="67"/>
    </location>
</feature>
<evidence type="ECO:0000313" key="5">
    <source>
        <dbReference type="Proteomes" id="UP000324222"/>
    </source>
</evidence>
<gene>
    <name evidence="4" type="primary">snai2_0</name>
    <name evidence="4" type="ORF">E2C01_043848</name>
</gene>
<feature type="domain" description="C2H2-type" evidence="3">
    <location>
        <begin position="196"/>
        <end position="218"/>
    </location>
</feature>
<dbReference type="PROSITE" id="PS00028">
    <property type="entry name" value="ZINC_FINGER_C2H2_1"/>
    <property type="match status" value="1"/>
</dbReference>
<protein>
    <submittedName>
        <fullName evidence="4">Zinc finger protein SNAI2</fullName>
    </submittedName>
</protein>
<evidence type="ECO:0000313" key="4">
    <source>
        <dbReference type="EMBL" id="MPC50029.1"/>
    </source>
</evidence>
<comment type="caution">
    <text evidence="4">The sequence shown here is derived from an EMBL/GenBank/DDBJ whole genome shotgun (WGS) entry which is preliminary data.</text>
</comment>
<keyword evidence="1" id="KW-0863">Zinc-finger</keyword>
<evidence type="ECO:0000259" key="3">
    <source>
        <dbReference type="PROSITE" id="PS50157"/>
    </source>
</evidence>
<accession>A0A5B7FXU3</accession>
<dbReference type="OrthoDB" id="5428132at2759"/>
<keyword evidence="5" id="KW-1185">Reference proteome</keyword>
<name>A0A5B7FXU3_PORTR</name>
<sequence>MAHETLRNYSHCPPKKRPLAFYSAQTEDHDDEQPQDLSIKRRRHEDDTSTQASSVAPRSPSPRLAAAPPSPPRMPSLAEFYLKLFQSTALQQQQQQHQQHQQAEWWPSPMMWPLVPTAAHPALAAHPSLAAHPTLAARLTSPQPSEERLASPRSTASEDSGVGAESMSEDEIDVTSDSDACRRSNAEVSSGREARYSCTDCGKSYSTYSGLSKHKQFHCAALGAKSFACKHCEKSMEASLVAAMLPSTFLQ</sequence>
<evidence type="ECO:0000256" key="2">
    <source>
        <dbReference type="SAM" id="MobiDB-lite"/>
    </source>
</evidence>
<keyword evidence="1" id="KW-0862">Zinc</keyword>
<dbReference type="InterPro" id="IPR036236">
    <property type="entry name" value="Znf_C2H2_sf"/>
</dbReference>
<feature type="region of interest" description="Disordered" evidence="2">
    <location>
        <begin position="1"/>
        <end position="77"/>
    </location>
</feature>
<evidence type="ECO:0000256" key="1">
    <source>
        <dbReference type="PROSITE-ProRule" id="PRU00042"/>
    </source>
</evidence>
<dbReference type="Gene3D" id="3.30.160.60">
    <property type="entry name" value="Classic Zinc Finger"/>
    <property type="match status" value="1"/>
</dbReference>
<keyword evidence="1" id="KW-0479">Metal-binding</keyword>
<dbReference type="PROSITE" id="PS50157">
    <property type="entry name" value="ZINC_FINGER_C2H2_2"/>
    <property type="match status" value="1"/>
</dbReference>
<dbReference type="InterPro" id="IPR013087">
    <property type="entry name" value="Znf_C2H2_type"/>
</dbReference>
<dbReference type="GO" id="GO:0008270">
    <property type="term" value="F:zinc ion binding"/>
    <property type="evidence" value="ECO:0007669"/>
    <property type="project" value="UniProtKB-KW"/>
</dbReference>
<dbReference type="AlphaFoldDB" id="A0A5B7FXU3"/>